<dbReference type="EMBL" id="JAACJL010000031">
    <property type="protein sequence ID" value="KAF4616343.1"/>
    <property type="molecule type" value="Genomic_DNA"/>
</dbReference>
<organism evidence="1 2">
    <name type="scientific">Agrocybe pediades</name>
    <dbReference type="NCBI Taxonomy" id="84607"/>
    <lineage>
        <taxon>Eukaryota</taxon>
        <taxon>Fungi</taxon>
        <taxon>Dikarya</taxon>
        <taxon>Basidiomycota</taxon>
        <taxon>Agaricomycotina</taxon>
        <taxon>Agaricomycetes</taxon>
        <taxon>Agaricomycetidae</taxon>
        <taxon>Agaricales</taxon>
        <taxon>Agaricineae</taxon>
        <taxon>Strophariaceae</taxon>
        <taxon>Agrocybe</taxon>
    </lineage>
</organism>
<comment type="caution">
    <text evidence="1">The sequence shown here is derived from an EMBL/GenBank/DDBJ whole genome shotgun (WGS) entry which is preliminary data.</text>
</comment>
<keyword evidence="2" id="KW-1185">Reference proteome</keyword>
<name>A0A8H4QSF0_9AGAR</name>
<evidence type="ECO:0000313" key="1">
    <source>
        <dbReference type="EMBL" id="KAF4616343.1"/>
    </source>
</evidence>
<gene>
    <name evidence="1" type="ORF">D9613_008827</name>
</gene>
<proteinExistence type="predicted"/>
<reference evidence="1 2" key="1">
    <citation type="submission" date="2019-12" db="EMBL/GenBank/DDBJ databases">
        <authorList>
            <person name="Floudas D."/>
            <person name="Bentzer J."/>
            <person name="Ahren D."/>
            <person name="Johansson T."/>
            <person name="Persson P."/>
            <person name="Tunlid A."/>
        </authorList>
    </citation>
    <scope>NUCLEOTIDE SEQUENCE [LARGE SCALE GENOMIC DNA]</scope>
    <source>
        <strain evidence="1 2">CBS 102.39</strain>
    </source>
</reference>
<dbReference type="AlphaFoldDB" id="A0A8H4QSF0"/>
<dbReference type="Proteomes" id="UP000521872">
    <property type="component" value="Unassembled WGS sequence"/>
</dbReference>
<evidence type="ECO:0008006" key="3">
    <source>
        <dbReference type="Google" id="ProtNLM"/>
    </source>
</evidence>
<sequence>MEEIHPLQLQVPARNVTGRSVEAEPVGTKPCPELPPEIHEMIINELDGETEALKQCALACRVYRYGAQKLLFNKLTLDFSPGSNPAQEFLGILEDSPWIGDYVACLSLRSNGHLGEDTDEKDKWVSRVITALPNIVEMDIGWGLPDFRFCMLDRSSQMAIMSTCENLRSLTLAFTEDAPLAIFDHMQRIETLELQDVRFPKDREVLDAKSWTVPYRIKELTLQYVHIEGARMIYPFLKKRRFSKGLLETLSIGLNELNWVTLSQRAYKGILVPAKSNRDYVIRPPSIPSGRRTITSF</sequence>
<accession>A0A8H4QSF0</accession>
<protein>
    <recommendedName>
        <fullName evidence="3">F-box domain-containing protein</fullName>
    </recommendedName>
</protein>
<evidence type="ECO:0000313" key="2">
    <source>
        <dbReference type="Proteomes" id="UP000521872"/>
    </source>
</evidence>